<proteinExistence type="predicted"/>
<dbReference type="GeneID" id="55589086"/>
<reference evidence="1 2" key="1">
    <citation type="submission" date="2016-04" db="EMBL/GenBank/DDBJ databases">
        <authorList>
            <person name="Evans L.H."/>
            <person name="Alamgir A."/>
            <person name="Owens N."/>
            <person name="Weber N.D."/>
            <person name="Virtaneva K."/>
            <person name="Barbian K."/>
            <person name="Babar A."/>
            <person name="Rosenke K."/>
        </authorList>
    </citation>
    <scope>NUCLEOTIDE SEQUENCE [LARGE SCALE GENOMIC DNA]</scope>
    <source>
        <strain evidence="2">S5(T) (JCM 30642 \VKM B-2941)</strain>
    </source>
</reference>
<dbReference type="EMBL" id="LT671858">
    <property type="protein sequence ID" value="SIM74032.1"/>
    <property type="molecule type" value="Genomic_DNA"/>
</dbReference>
<protein>
    <submittedName>
        <fullName evidence="1">Uncharacterized protein</fullName>
    </submittedName>
</protein>
<dbReference type="RefSeq" id="WP_172399432.1">
    <property type="nucleotide sequence ID" value="NZ_LT671858.1"/>
</dbReference>
<evidence type="ECO:0000313" key="2">
    <source>
        <dbReference type="Proteomes" id="UP000195607"/>
    </source>
</evidence>
<dbReference type="AlphaFoldDB" id="A0A1N5VM72"/>
<gene>
    <name evidence="1" type="ORF">CSP5_1434</name>
</gene>
<dbReference type="Proteomes" id="UP000195607">
    <property type="component" value="Chromosome I"/>
</dbReference>
<organism evidence="1 2">
    <name type="scientific">Cuniculiplasma divulgatum</name>
    <dbReference type="NCBI Taxonomy" id="1673428"/>
    <lineage>
        <taxon>Archaea</taxon>
        <taxon>Methanobacteriati</taxon>
        <taxon>Thermoplasmatota</taxon>
        <taxon>Thermoplasmata</taxon>
        <taxon>Thermoplasmatales</taxon>
        <taxon>Cuniculiplasmataceae</taxon>
        <taxon>Cuniculiplasma</taxon>
    </lineage>
</organism>
<name>A0A1N5VM72_9ARCH</name>
<sequence>MTQVSIVQLKSKALKLPEPVKSLILSEPDTMDSNELISKLGTWDKLLAMEAVQK</sequence>
<accession>A0A1N5VM72</accession>
<evidence type="ECO:0000313" key="1">
    <source>
        <dbReference type="EMBL" id="SIM74032.1"/>
    </source>
</evidence>